<comment type="caution">
    <text evidence="1">The sequence shown here is derived from an EMBL/GenBank/DDBJ whole genome shotgun (WGS) entry which is preliminary data.</text>
</comment>
<accession>A0A840V7P2</accession>
<evidence type="ECO:0000313" key="2">
    <source>
        <dbReference type="Proteomes" id="UP000539642"/>
    </source>
</evidence>
<protein>
    <submittedName>
        <fullName evidence="1">Uncharacterized protein</fullName>
    </submittedName>
</protein>
<evidence type="ECO:0000313" key="1">
    <source>
        <dbReference type="EMBL" id="MBB5349779.1"/>
    </source>
</evidence>
<proteinExistence type="predicted"/>
<sequence length="220" mass="25226">MARKPQKGDALAELLSAASHKILSKLILKLATESPEFRRECFDFLKAQVSVSEALVQRSEGEAVLALWSELAPDLAELDMYGGGDYATEDHVTELLDQIRERLESQRVDADSRQEILKLTLPFIKSGNAGMDDMLYDVAYATCYEHDDLRALAQDFEAMHSEWKTDHARRIYRRLGDRDKYLELRVQRMEYGADYHDLATFYWDSGEKEKALQVAEDGLR</sequence>
<dbReference type="AlphaFoldDB" id="A0A840V7P2"/>
<dbReference type="Proteomes" id="UP000539642">
    <property type="component" value="Unassembled WGS sequence"/>
</dbReference>
<gene>
    <name evidence="1" type="ORF">HNQ81_003542</name>
</gene>
<keyword evidence="2" id="KW-1185">Reference proteome</keyword>
<name>A0A840V7P2_9BACT</name>
<reference evidence="1 2" key="1">
    <citation type="submission" date="2020-08" db="EMBL/GenBank/DDBJ databases">
        <title>Genomic Encyclopedia of Type Strains, Phase IV (KMG-IV): sequencing the most valuable type-strain genomes for metagenomic binning, comparative biology and taxonomic classification.</title>
        <authorList>
            <person name="Goeker M."/>
        </authorList>
    </citation>
    <scope>NUCLEOTIDE SEQUENCE [LARGE SCALE GENOMIC DNA]</scope>
    <source>
        <strain evidence="1 2">DSM 28570</strain>
    </source>
</reference>
<organism evidence="1 2">
    <name type="scientific">Desulfoprunum benzoelyticum</name>
    <dbReference type="NCBI Taxonomy" id="1506996"/>
    <lineage>
        <taxon>Bacteria</taxon>
        <taxon>Pseudomonadati</taxon>
        <taxon>Thermodesulfobacteriota</taxon>
        <taxon>Desulfobulbia</taxon>
        <taxon>Desulfobulbales</taxon>
        <taxon>Desulfobulbaceae</taxon>
        <taxon>Desulfoprunum</taxon>
    </lineage>
</organism>
<dbReference type="EMBL" id="JACHEO010000051">
    <property type="protein sequence ID" value="MBB5349779.1"/>
    <property type="molecule type" value="Genomic_DNA"/>
</dbReference>
<feature type="non-terminal residue" evidence="1">
    <location>
        <position position="220"/>
    </location>
</feature>